<dbReference type="InterPro" id="IPR029058">
    <property type="entry name" value="AB_hydrolase_fold"/>
</dbReference>
<dbReference type="InterPro" id="IPR013094">
    <property type="entry name" value="AB_hydrolase_3"/>
</dbReference>
<sequence length="143" mass="15199">MYLHGGGYVGGRRDREALAAPARRAGRACVSADYRLRPEAGFAEHLADAKKGVAWKREHGAAHGADPRRRAAAPRGPRRPRHGGAGGGRPPLRRGAAEGLGRPGGLRGAARCAALLRRHALAPLRRGRGRRRDARRPGGPVAR</sequence>
<dbReference type="GO" id="GO:0016787">
    <property type="term" value="F:hydrolase activity"/>
    <property type="evidence" value="ECO:0007669"/>
    <property type="project" value="UniProtKB-KW"/>
</dbReference>
<feature type="compositionally biased region" description="Basic residues" evidence="1">
    <location>
        <begin position="118"/>
        <end position="134"/>
    </location>
</feature>
<feature type="compositionally biased region" description="Basic and acidic residues" evidence="1">
    <location>
        <begin position="54"/>
        <end position="69"/>
    </location>
</feature>
<dbReference type="Gene3D" id="3.40.50.1820">
    <property type="entry name" value="alpha/beta hydrolase"/>
    <property type="match status" value="1"/>
</dbReference>
<reference evidence="3" key="1">
    <citation type="submission" date="2020-10" db="EMBL/GenBank/DDBJ databases">
        <title>De novo genome project of the cellulose decomposer Thermobifida halotolerans type strain.</title>
        <authorList>
            <person name="Nagy I."/>
            <person name="Horvath B."/>
            <person name="Kukolya J."/>
            <person name="Nagy I."/>
            <person name="Orsini M."/>
        </authorList>
    </citation>
    <scope>NUCLEOTIDE SEQUENCE</scope>
    <source>
        <strain evidence="3">DSM 44931</strain>
    </source>
</reference>
<evidence type="ECO:0000313" key="4">
    <source>
        <dbReference type="Proteomes" id="UP000265719"/>
    </source>
</evidence>
<keyword evidence="4" id="KW-1185">Reference proteome</keyword>
<keyword evidence="3" id="KW-0378">Hydrolase</keyword>
<feature type="domain" description="Alpha/beta hydrolase fold-3" evidence="2">
    <location>
        <begin position="1"/>
        <end position="69"/>
    </location>
</feature>
<feature type="region of interest" description="Disordered" evidence="1">
    <location>
        <begin position="118"/>
        <end position="143"/>
    </location>
</feature>
<dbReference type="KEGG" id="thao:NI17_006405"/>
<accession>A0AA97M559</accession>
<evidence type="ECO:0000313" key="3">
    <source>
        <dbReference type="EMBL" id="UOE20816.1"/>
    </source>
</evidence>
<organism evidence="3 4">
    <name type="scientific">Thermobifida halotolerans</name>
    <dbReference type="NCBI Taxonomy" id="483545"/>
    <lineage>
        <taxon>Bacteria</taxon>
        <taxon>Bacillati</taxon>
        <taxon>Actinomycetota</taxon>
        <taxon>Actinomycetes</taxon>
        <taxon>Streptosporangiales</taxon>
        <taxon>Nocardiopsidaceae</taxon>
        <taxon>Thermobifida</taxon>
    </lineage>
</organism>
<gene>
    <name evidence="3" type="ORF">NI17_006405</name>
</gene>
<feature type="region of interest" description="Disordered" evidence="1">
    <location>
        <begin position="54"/>
        <end position="105"/>
    </location>
</feature>
<evidence type="ECO:0000256" key="1">
    <source>
        <dbReference type="SAM" id="MobiDB-lite"/>
    </source>
</evidence>
<dbReference type="Pfam" id="PF07859">
    <property type="entry name" value="Abhydrolase_3"/>
    <property type="match status" value="1"/>
</dbReference>
<evidence type="ECO:0000259" key="2">
    <source>
        <dbReference type="Pfam" id="PF07859"/>
    </source>
</evidence>
<proteinExistence type="predicted"/>
<protein>
    <submittedName>
        <fullName evidence="3">Alpha/beta hydrolase fold domain-containing protein</fullName>
    </submittedName>
</protein>
<feature type="compositionally biased region" description="Basic residues" evidence="1">
    <location>
        <begin position="70"/>
        <end position="82"/>
    </location>
</feature>
<dbReference type="Proteomes" id="UP000265719">
    <property type="component" value="Chromosome"/>
</dbReference>
<dbReference type="EMBL" id="CP063196">
    <property type="protein sequence ID" value="UOE20816.1"/>
    <property type="molecule type" value="Genomic_DNA"/>
</dbReference>
<dbReference type="SUPFAM" id="SSF53474">
    <property type="entry name" value="alpha/beta-Hydrolases"/>
    <property type="match status" value="1"/>
</dbReference>
<dbReference type="AlphaFoldDB" id="A0AA97M559"/>
<name>A0AA97M559_9ACTN</name>